<proteinExistence type="predicted"/>
<feature type="signal peptide" evidence="2">
    <location>
        <begin position="1"/>
        <end position="19"/>
    </location>
</feature>
<evidence type="ECO:0000313" key="4">
    <source>
        <dbReference type="EMBL" id="RYC51899.1"/>
    </source>
</evidence>
<name>A0A444VMD4_9FLAO</name>
<dbReference type="CDD" id="cd00603">
    <property type="entry name" value="IPT_PCSR"/>
    <property type="match status" value="1"/>
</dbReference>
<dbReference type="PANTHER" id="PTHR45632">
    <property type="entry name" value="LD33804P"/>
    <property type="match status" value="1"/>
</dbReference>
<dbReference type="Gene3D" id="2.120.10.80">
    <property type="entry name" value="Kelch-type beta propeller"/>
    <property type="match status" value="2"/>
</dbReference>
<organism evidence="4 5">
    <name type="scientific">Flagellimonas olearia</name>
    <dbReference type="NCBI Taxonomy" id="552546"/>
    <lineage>
        <taxon>Bacteria</taxon>
        <taxon>Pseudomonadati</taxon>
        <taxon>Bacteroidota</taxon>
        <taxon>Flavobacteriia</taxon>
        <taxon>Flavobacteriales</taxon>
        <taxon>Flavobacteriaceae</taxon>
        <taxon>Flagellimonas</taxon>
    </lineage>
</organism>
<feature type="compositionally biased region" description="Polar residues" evidence="1">
    <location>
        <begin position="37"/>
        <end position="47"/>
    </location>
</feature>
<dbReference type="SUPFAM" id="SSF81296">
    <property type="entry name" value="E set domains"/>
    <property type="match status" value="2"/>
</dbReference>
<feature type="chain" id="PRO_5019430160" description="IPT/TIG domain-containing protein" evidence="2">
    <location>
        <begin position="20"/>
        <end position="488"/>
    </location>
</feature>
<dbReference type="InterPro" id="IPR002909">
    <property type="entry name" value="IPT_dom"/>
</dbReference>
<feature type="region of interest" description="Disordered" evidence="1">
    <location>
        <begin position="23"/>
        <end position="47"/>
    </location>
</feature>
<protein>
    <recommendedName>
        <fullName evidence="3">IPT/TIG domain-containing protein</fullName>
    </recommendedName>
</protein>
<dbReference type="RefSeq" id="WP_129653456.1">
    <property type="nucleotide sequence ID" value="NZ_ML142908.1"/>
</dbReference>
<feature type="domain" description="IPT/TIG" evidence="3">
    <location>
        <begin position="34"/>
        <end position="112"/>
    </location>
</feature>
<sequence length="488" mass="52478">MKKIHYLCLGLALVLAACGKDDPNPPDDPTTNPPTIASFSPTEGTPGTTVEIIGTNFSTVKTENMVKFNGTSASVGIATATKLTVSVPNGATSGKIAVTVDGETAQSSTDFTILDPPTISISGFTPDQENVGAQVVIEGENFDPDPANNTVEFNGVAAQVTAANGTYLTVTVPEGTTTGTITVTVGEQTVESTTEFTVGPWRRLADFPGEARRDAIIATLEDGNGNPIIMAGFGYGLNSGQLDDFWTYNPQSNDWTGDPNSYSKRNGAFSFVINNIWYLGGGYDGIELNDFYKFDPEWTAIANAPYLGTNSPSFVYGNTGFIYGRTSDFSAFYAYDTDQNMWFAKNPFEVNPRVSPCGFAINGKGYIATGSYDGTYFNDLHQYDFNLNSWTDKKSLDSGLERYGAIGFAINGKGYLSTGVNFTTSTYFNDIWEYNPGTDTWTAKTSYPGSGRYGASATTIDGKAYIVFGEGDGSDNNDFWEYTPALDN</sequence>
<comment type="caution">
    <text evidence="4">The sequence shown here is derived from an EMBL/GenBank/DDBJ whole genome shotgun (WGS) entry which is preliminary data.</text>
</comment>
<dbReference type="InterPro" id="IPR015915">
    <property type="entry name" value="Kelch-typ_b-propeller"/>
</dbReference>
<keyword evidence="2" id="KW-0732">Signal</keyword>
<dbReference type="Proteomes" id="UP000290261">
    <property type="component" value="Unassembled WGS sequence"/>
</dbReference>
<dbReference type="Pfam" id="PF24681">
    <property type="entry name" value="Kelch_KLHDC2_KLHL20_DRC7"/>
    <property type="match status" value="1"/>
</dbReference>
<evidence type="ECO:0000256" key="2">
    <source>
        <dbReference type="SAM" id="SignalP"/>
    </source>
</evidence>
<gene>
    <name evidence="4" type="ORF">DN53_08415</name>
</gene>
<dbReference type="SUPFAM" id="SSF117281">
    <property type="entry name" value="Kelch motif"/>
    <property type="match status" value="1"/>
</dbReference>
<dbReference type="EMBL" id="JJMP01000003">
    <property type="protein sequence ID" value="RYC51899.1"/>
    <property type="molecule type" value="Genomic_DNA"/>
</dbReference>
<evidence type="ECO:0000259" key="3">
    <source>
        <dbReference type="Pfam" id="PF01833"/>
    </source>
</evidence>
<feature type="domain" description="IPT/TIG" evidence="3">
    <location>
        <begin position="120"/>
        <end position="197"/>
    </location>
</feature>
<reference evidence="4 5" key="1">
    <citation type="submission" date="2014-04" db="EMBL/GenBank/DDBJ databases">
        <title>Whole genome of Muricauda olearia.</title>
        <authorList>
            <person name="Zhang X.-H."/>
            <person name="Tang K."/>
        </authorList>
    </citation>
    <scope>NUCLEOTIDE SEQUENCE [LARGE SCALE GENOMIC DNA]</scope>
    <source>
        <strain evidence="4 5">Th120</strain>
    </source>
</reference>
<dbReference type="Gene3D" id="2.60.40.10">
    <property type="entry name" value="Immunoglobulins"/>
    <property type="match status" value="2"/>
</dbReference>
<dbReference type="InterPro" id="IPR014756">
    <property type="entry name" value="Ig_E-set"/>
</dbReference>
<accession>A0A444VMD4</accession>
<evidence type="ECO:0000256" key="1">
    <source>
        <dbReference type="SAM" id="MobiDB-lite"/>
    </source>
</evidence>
<dbReference type="Pfam" id="PF01833">
    <property type="entry name" value="TIG"/>
    <property type="match status" value="2"/>
</dbReference>
<dbReference type="InterPro" id="IPR013783">
    <property type="entry name" value="Ig-like_fold"/>
</dbReference>
<evidence type="ECO:0000313" key="5">
    <source>
        <dbReference type="Proteomes" id="UP000290261"/>
    </source>
</evidence>
<dbReference type="AlphaFoldDB" id="A0A444VMD4"/>
<keyword evidence="5" id="KW-1185">Reference proteome</keyword>
<dbReference type="PROSITE" id="PS51257">
    <property type="entry name" value="PROKAR_LIPOPROTEIN"/>
    <property type="match status" value="1"/>
</dbReference>